<reference evidence="2" key="1">
    <citation type="journal article" date="2023" name="IScience">
        <title>Live-bearing cockroach genome reveals convergent evolutionary mechanisms linked to viviparity in insects and beyond.</title>
        <authorList>
            <person name="Fouks B."/>
            <person name="Harrison M.C."/>
            <person name="Mikhailova A.A."/>
            <person name="Marchal E."/>
            <person name="English S."/>
            <person name="Carruthers M."/>
            <person name="Jennings E.C."/>
            <person name="Chiamaka E.L."/>
            <person name="Frigard R.A."/>
            <person name="Pippel M."/>
            <person name="Attardo G.M."/>
            <person name="Benoit J.B."/>
            <person name="Bornberg-Bauer E."/>
            <person name="Tobe S.S."/>
        </authorList>
    </citation>
    <scope>NUCLEOTIDE SEQUENCE</scope>
    <source>
        <strain evidence="2">Stay&amp;Tobe</strain>
    </source>
</reference>
<feature type="transmembrane region" description="Helical" evidence="1">
    <location>
        <begin position="20"/>
        <end position="42"/>
    </location>
</feature>
<gene>
    <name evidence="2" type="ORF">L9F63_019457</name>
</gene>
<keyword evidence="1" id="KW-0472">Membrane</keyword>
<keyword evidence="3" id="KW-1185">Reference proteome</keyword>
<comment type="caution">
    <text evidence="2">The sequence shown here is derived from an EMBL/GenBank/DDBJ whole genome shotgun (WGS) entry which is preliminary data.</text>
</comment>
<reference evidence="2" key="2">
    <citation type="submission" date="2023-05" db="EMBL/GenBank/DDBJ databases">
        <authorList>
            <person name="Fouks B."/>
        </authorList>
    </citation>
    <scope>NUCLEOTIDE SEQUENCE</scope>
    <source>
        <strain evidence="2">Stay&amp;Tobe</strain>
        <tissue evidence="2">Testes</tissue>
    </source>
</reference>
<dbReference type="EMBL" id="JASPKZ010006821">
    <property type="protein sequence ID" value="KAJ9586966.1"/>
    <property type="molecule type" value="Genomic_DNA"/>
</dbReference>
<sequence>LWQILLMKRATSSGVIGSSSSVLVSEAFVLPALFCVVLTFLVEPWLRFQSFHVPFHYFDVAIRVIVVR</sequence>
<accession>A0AAD7ZV25</accession>
<protein>
    <submittedName>
        <fullName evidence="2">Uncharacterized protein</fullName>
    </submittedName>
</protein>
<feature type="non-terminal residue" evidence="2">
    <location>
        <position position="1"/>
    </location>
</feature>
<dbReference type="AlphaFoldDB" id="A0AAD7ZV25"/>
<name>A0AAD7ZV25_DIPPU</name>
<evidence type="ECO:0000313" key="3">
    <source>
        <dbReference type="Proteomes" id="UP001233999"/>
    </source>
</evidence>
<keyword evidence="1" id="KW-0812">Transmembrane</keyword>
<proteinExistence type="predicted"/>
<organism evidence="2 3">
    <name type="scientific">Diploptera punctata</name>
    <name type="common">Pacific beetle cockroach</name>
    <dbReference type="NCBI Taxonomy" id="6984"/>
    <lineage>
        <taxon>Eukaryota</taxon>
        <taxon>Metazoa</taxon>
        <taxon>Ecdysozoa</taxon>
        <taxon>Arthropoda</taxon>
        <taxon>Hexapoda</taxon>
        <taxon>Insecta</taxon>
        <taxon>Pterygota</taxon>
        <taxon>Neoptera</taxon>
        <taxon>Polyneoptera</taxon>
        <taxon>Dictyoptera</taxon>
        <taxon>Blattodea</taxon>
        <taxon>Blaberoidea</taxon>
        <taxon>Blaberidae</taxon>
        <taxon>Diplopterinae</taxon>
        <taxon>Diploptera</taxon>
    </lineage>
</organism>
<feature type="non-terminal residue" evidence="2">
    <location>
        <position position="68"/>
    </location>
</feature>
<keyword evidence="1" id="KW-1133">Transmembrane helix</keyword>
<evidence type="ECO:0000256" key="1">
    <source>
        <dbReference type="SAM" id="Phobius"/>
    </source>
</evidence>
<dbReference type="Proteomes" id="UP001233999">
    <property type="component" value="Unassembled WGS sequence"/>
</dbReference>
<evidence type="ECO:0000313" key="2">
    <source>
        <dbReference type="EMBL" id="KAJ9586966.1"/>
    </source>
</evidence>